<dbReference type="Pfam" id="PF00356">
    <property type="entry name" value="LacI"/>
    <property type="match status" value="1"/>
</dbReference>
<dbReference type="InterPro" id="IPR001761">
    <property type="entry name" value="Peripla_BP/Lac1_sug-bd_dom"/>
</dbReference>
<evidence type="ECO:0000256" key="3">
    <source>
        <dbReference type="ARBA" id="ARBA00023163"/>
    </source>
</evidence>
<dbReference type="InterPro" id="IPR000843">
    <property type="entry name" value="HTH_LacI"/>
</dbReference>
<keyword evidence="1" id="KW-0805">Transcription regulation</keyword>
<dbReference type="Pfam" id="PF13377">
    <property type="entry name" value="Peripla_BP_3"/>
    <property type="match status" value="1"/>
</dbReference>
<feature type="compositionally biased region" description="Low complexity" evidence="4">
    <location>
        <begin position="236"/>
        <end position="283"/>
    </location>
</feature>
<dbReference type="PANTHER" id="PTHR30146:SF109">
    <property type="entry name" value="HTH-TYPE TRANSCRIPTIONAL REGULATOR GALS"/>
    <property type="match status" value="1"/>
</dbReference>
<dbReference type="CDD" id="cd01392">
    <property type="entry name" value="HTH_LacI"/>
    <property type="match status" value="1"/>
</dbReference>
<dbReference type="PROSITE" id="PS50932">
    <property type="entry name" value="HTH_LACI_2"/>
    <property type="match status" value="1"/>
</dbReference>
<evidence type="ECO:0000256" key="4">
    <source>
        <dbReference type="SAM" id="MobiDB-lite"/>
    </source>
</evidence>
<dbReference type="SUPFAM" id="SSF53822">
    <property type="entry name" value="Periplasmic binding protein-like I"/>
    <property type="match status" value="2"/>
</dbReference>
<evidence type="ECO:0000256" key="2">
    <source>
        <dbReference type="ARBA" id="ARBA00023125"/>
    </source>
</evidence>
<dbReference type="Pfam" id="PF00532">
    <property type="entry name" value="Peripla_BP_1"/>
    <property type="match status" value="1"/>
</dbReference>
<comment type="caution">
    <text evidence="6">The sequence shown here is derived from an EMBL/GenBank/DDBJ whole genome shotgun (WGS) entry which is preliminary data.</text>
</comment>
<gene>
    <name evidence="6" type="ORF">GCM10009804_09990</name>
</gene>
<dbReference type="CDD" id="cd06267">
    <property type="entry name" value="PBP1_LacI_sugar_binding-like"/>
    <property type="match status" value="1"/>
</dbReference>
<proteinExistence type="predicted"/>
<dbReference type="SMART" id="SM00354">
    <property type="entry name" value="HTH_LACI"/>
    <property type="match status" value="1"/>
</dbReference>
<dbReference type="EMBL" id="BAAAPH010000003">
    <property type="protein sequence ID" value="GAA1555116.1"/>
    <property type="molecule type" value="Genomic_DNA"/>
</dbReference>
<evidence type="ECO:0000313" key="6">
    <source>
        <dbReference type="EMBL" id="GAA1555116.1"/>
    </source>
</evidence>
<reference evidence="7" key="1">
    <citation type="journal article" date="2019" name="Int. J. Syst. Evol. Microbiol.">
        <title>The Global Catalogue of Microorganisms (GCM) 10K type strain sequencing project: providing services to taxonomists for standard genome sequencing and annotation.</title>
        <authorList>
            <consortium name="The Broad Institute Genomics Platform"/>
            <consortium name="The Broad Institute Genome Sequencing Center for Infectious Disease"/>
            <person name="Wu L."/>
            <person name="Ma J."/>
        </authorList>
    </citation>
    <scope>NUCLEOTIDE SEQUENCE [LARGE SCALE GENOMIC DNA]</scope>
    <source>
        <strain evidence="7">JCM 15572</strain>
    </source>
</reference>
<dbReference type="InterPro" id="IPR046335">
    <property type="entry name" value="LacI/GalR-like_sensor"/>
</dbReference>
<feature type="region of interest" description="Disordered" evidence="4">
    <location>
        <begin position="236"/>
        <end position="314"/>
    </location>
</feature>
<dbReference type="Proteomes" id="UP001501705">
    <property type="component" value="Unassembled WGS sequence"/>
</dbReference>
<feature type="compositionally biased region" description="Low complexity" evidence="4">
    <location>
        <begin position="294"/>
        <end position="309"/>
    </location>
</feature>
<dbReference type="Gene3D" id="3.40.50.2300">
    <property type="match status" value="4"/>
</dbReference>
<organism evidence="6 7">
    <name type="scientific">Kribbella hippodromi</name>
    <dbReference type="NCBI Taxonomy" id="434347"/>
    <lineage>
        <taxon>Bacteria</taxon>
        <taxon>Bacillati</taxon>
        <taxon>Actinomycetota</taxon>
        <taxon>Actinomycetes</taxon>
        <taxon>Propionibacteriales</taxon>
        <taxon>Kribbellaceae</taxon>
        <taxon>Kribbella</taxon>
    </lineage>
</organism>
<name>A0ABP4N735_9ACTN</name>
<dbReference type="InterPro" id="IPR028082">
    <property type="entry name" value="Peripla_BP_I"/>
</dbReference>
<protein>
    <recommendedName>
        <fullName evidence="5">HTH lacI-type domain-containing protein</fullName>
    </recommendedName>
</protein>
<dbReference type="Gene3D" id="1.10.260.40">
    <property type="entry name" value="lambda repressor-like DNA-binding domains"/>
    <property type="match status" value="1"/>
</dbReference>
<accession>A0ABP4N735</accession>
<dbReference type="PANTHER" id="PTHR30146">
    <property type="entry name" value="LACI-RELATED TRANSCRIPTIONAL REPRESSOR"/>
    <property type="match status" value="1"/>
</dbReference>
<evidence type="ECO:0000256" key="1">
    <source>
        <dbReference type="ARBA" id="ARBA00023015"/>
    </source>
</evidence>
<evidence type="ECO:0000259" key="5">
    <source>
        <dbReference type="PROSITE" id="PS50932"/>
    </source>
</evidence>
<keyword evidence="3" id="KW-0804">Transcription</keyword>
<dbReference type="RefSeq" id="WP_344232123.1">
    <property type="nucleotide sequence ID" value="NZ_BAAAPH010000003.1"/>
</dbReference>
<dbReference type="InterPro" id="IPR010982">
    <property type="entry name" value="Lambda_DNA-bd_dom_sf"/>
</dbReference>
<dbReference type="SUPFAM" id="SSF47413">
    <property type="entry name" value="lambda repressor-like DNA-binding domains"/>
    <property type="match status" value="1"/>
</dbReference>
<evidence type="ECO:0000313" key="7">
    <source>
        <dbReference type="Proteomes" id="UP001501705"/>
    </source>
</evidence>
<keyword evidence="2" id="KW-0238">DNA-binding</keyword>
<keyword evidence="7" id="KW-1185">Reference proteome</keyword>
<sequence>MSRPTIAGVARAAGVSVASVSRVLNGLPATEEMIERVQRAVSELGYVPDSRARSLKVGRTFQLTLAVADVGNPVYVTMMRAVEEVVSAAGYRLVVTTTGPEVVDEVALVRGMARGYADGLLISPIRVDEDLVKSIRECEVPVVVAGSVPAKAGVDTVRANSPKGMLLAVDHLAYCGRKRIAFLNGPADTVPGAARAKGFAEALKVHNLQPVALAEASDFTFSAGRAAAAELLTAGRLASSQSSRRRGGAQPTPTPGTNAGATTSRTDGGGTTSRTDGDATSRTGGDATTSRTSGDATASRTGGDAAASSTGGGVIATRVGRGTHASRTQGVGFDAVVCANDLLAVGLMHELAAVGLRVPDDVAVVGMDDSELAEQSFPPLTSVNLGSAERGRRAAELLLARIEDNDRTPRRIVVQPSLSLRGSTP</sequence>
<feature type="domain" description="HTH lacI-type" evidence="5">
    <location>
        <begin position="4"/>
        <end position="57"/>
    </location>
</feature>